<reference evidence="2" key="1">
    <citation type="journal article" date="2014" name="Nat. Commun.">
        <title>Multiple recent horizontal transfers of a large genomic region in cheese making fungi.</title>
        <authorList>
            <person name="Cheeseman K."/>
            <person name="Ropars J."/>
            <person name="Renault P."/>
            <person name="Dupont J."/>
            <person name="Gouzy J."/>
            <person name="Branca A."/>
            <person name="Abraham A.L."/>
            <person name="Ceppi M."/>
            <person name="Conseiller E."/>
            <person name="Debuchy R."/>
            <person name="Malagnac F."/>
            <person name="Goarin A."/>
            <person name="Silar P."/>
            <person name="Lacoste S."/>
            <person name="Sallet E."/>
            <person name="Bensimon A."/>
            <person name="Giraud T."/>
            <person name="Brygoo Y."/>
        </authorList>
    </citation>
    <scope>NUCLEOTIDE SEQUENCE [LARGE SCALE GENOMIC DNA]</scope>
    <source>
        <strain evidence="2">FM164</strain>
    </source>
</reference>
<protein>
    <submittedName>
        <fullName evidence="2">Uncharacterized protein</fullName>
    </submittedName>
</protein>
<gene>
    <name evidence="2" type="ORF">PROQFM164_S05g000205</name>
</gene>
<keyword evidence="3" id="KW-1185">Reference proteome</keyword>
<name>W6R3J6_PENRF</name>
<dbReference type="EMBL" id="HG792019">
    <property type="protein sequence ID" value="CDM36372.1"/>
    <property type="molecule type" value="Genomic_DNA"/>
</dbReference>
<evidence type="ECO:0000313" key="3">
    <source>
        <dbReference type="Proteomes" id="UP000030686"/>
    </source>
</evidence>
<organism evidence="2 3">
    <name type="scientific">Penicillium roqueforti (strain FM164)</name>
    <dbReference type="NCBI Taxonomy" id="1365484"/>
    <lineage>
        <taxon>Eukaryota</taxon>
        <taxon>Fungi</taxon>
        <taxon>Dikarya</taxon>
        <taxon>Ascomycota</taxon>
        <taxon>Pezizomycotina</taxon>
        <taxon>Eurotiomycetes</taxon>
        <taxon>Eurotiomycetidae</taxon>
        <taxon>Eurotiales</taxon>
        <taxon>Aspergillaceae</taxon>
        <taxon>Penicillium</taxon>
    </lineage>
</organism>
<dbReference type="AlphaFoldDB" id="W6R3J6"/>
<dbReference type="OrthoDB" id="4348660at2759"/>
<sequence length="73" mass="7652">MASVATKSATPVMPPSFSMSQDISRAIMTASTQRAEKTRSILIDGMPPAPPPSPVAFSKGTASYNDIPSLNLE</sequence>
<proteinExistence type="predicted"/>
<feature type="compositionally biased region" description="Polar residues" evidence="1">
    <location>
        <begin position="60"/>
        <end position="73"/>
    </location>
</feature>
<evidence type="ECO:0000313" key="2">
    <source>
        <dbReference type="EMBL" id="CDM36372.1"/>
    </source>
</evidence>
<evidence type="ECO:0000256" key="1">
    <source>
        <dbReference type="SAM" id="MobiDB-lite"/>
    </source>
</evidence>
<accession>W6R3J6</accession>
<dbReference type="Proteomes" id="UP000030686">
    <property type="component" value="Unassembled WGS sequence"/>
</dbReference>
<feature type="region of interest" description="Disordered" evidence="1">
    <location>
        <begin position="43"/>
        <end position="73"/>
    </location>
</feature>